<evidence type="ECO:0000256" key="4">
    <source>
        <dbReference type="ARBA" id="ARBA00011245"/>
    </source>
</evidence>
<evidence type="ECO:0000256" key="6">
    <source>
        <dbReference type="ARBA" id="ARBA00022490"/>
    </source>
</evidence>
<feature type="binding site" evidence="16">
    <location>
        <position position="355"/>
    </location>
    <ligand>
        <name>S-adenosyl-L-methionine</name>
        <dbReference type="ChEBI" id="CHEBI:59789"/>
        <label>1</label>
    </ligand>
</feature>
<dbReference type="InterPro" id="IPR034505">
    <property type="entry name" value="Coproporphyrinogen-III_oxidase"/>
</dbReference>
<dbReference type="GO" id="GO:0006782">
    <property type="term" value="P:protoporphyrinogen IX biosynthetic process"/>
    <property type="evidence" value="ECO:0007669"/>
    <property type="project" value="UniProtKB-UniPathway"/>
</dbReference>
<dbReference type="SFLD" id="SFLDS00029">
    <property type="entry name" value="Radical_SAM"/>
    <property type="match status" value="1"/>
</dbReference>
<feature type="binding site" evidence="16">
    <location>
        <position position="268"/>
    </location>
    <ligand>
        <name>S-adenosyl-L-methionine</name>
        <dbReference type="ChEBI" id="CHEBI:59789"/>
        <label>2</label>
    </ligand>
</feature>
<evidence type="ECO:0000256" key="5">
    <source>
        <dbReference type="ARBA" id="ARBA00022485"/>
    </source>
</evidence>
<dbReference type="SMART" id="SM00729">
    <property type="entry name" value="Elp3"/>
    <property type="match status" value="1"/>
</dbReference>
<feature type="binding site" evidence="16">
    <location>
        <position position="137"/>
    </location>
    <ligand>
        <name>S-adenosyl-L-methionine</name>
        <dbReference type="ChEBI" id="CHEBI:59789"/>
        <label>1</label>
    </ligand>
</feature>
<dbReference type="GO" id="GO:0046872">
    <property type="term" value="F:metal ion binding"/>
    <property type="evidence" value="ECO:0007669"/>
    <property type="project" value="UniProtKB-KW"/>
</dbReference>
<dbReference type="EC" id="1.3.98.3" evidence="15"/>
<feature type="binding site" evidence="17">
    <location>
        <position position="93"/>
    </location>
    <ligand>
        <name>[4Fe-4S] cluster</name>
        <dbReference type="ChEBI" id="CHEBI:49883"/>
        <note>4Fe-4S-S-AdoMet</note>
    </ligand>
</feature>
<comment type="catalytic activity">
    <reaction evidence="14 15">
        <text>coproporphyrinogen III + 2 S-adenosyl-L-methionine = protoporphyrinogen IX + 2 5'-deoxyadenosine + 2 L-methionine + 2 CO2</text>
        <dbReference type="Rhea" id="RHEA:15425"/>
        <dbReference type="ChEBI" id="CHEBI:16526"/>
        <dbReference type="ChEBI" id="CHEBI:17319"/>
        <dbReference type="ChEBI" id="CHEBI:57307"/>
        <dbReference type="ChEBI" id="CHEBI:57309"/>
        <dbReference type="ChEBI" id="CHEBI:57844"/>
        <dbReference type="ChEBI" id="CHEBI:59789"/>
        <dbReference type="EC" id="1.3.98.3"/>
    </reaction>
</comment>
<evidence type="ECO:0000313" key="20">
    <source>
        <dbReference type="Proteomes" id="UP000244896"/>
    </source>
</evidence>
<comment type="pathway">
    <text evidence="2 15">Porphyrin-containing compound metabolism; protoporphyrin-IX biosynthesis; protoporphyrinogen-IX from coproporphyrinogen-III (AdoMet route): step 1/1.</text>
</comment>
<dbReference type="GO" id="GO:0051539">
    <property type="term" value="F:4 iron, 4 sulfur cluster binding"/>
    <property type="evidence" value="ECO:0007669"/>
    <property type="project" value="UniProtKB-KW"/>
</dbReference>
<evidence type="ECO:0000256" key="8">
    <source>
        <dbReference type="ARBA" id="ARBA00022723"/>
    </source>
</evidence>
<dbReference type="InterPro" id="IPR007197">
    <property type="entry name" value="rSAM"/>
</dbReference>
<comment type="subcellular location">
    <subcellularLocation>
        <location evidence="1 15">Cytoplasm</location>
    </subcellularLocation>
</comment>
<feature type="binding site" evidence="16">
    <location>
        <position position="234"/>
    </location>
    <ligand>
        <name>S-adenosyl-L-methionine</name>
        <dbReference type="ChEBI" id="CHEBI:59789"/>
        <label>2</label>
    </ligand>
</feature>
<dbReference type="UniPathway" id="UPA00251">
    <property type="reaction ID" value="UER00323"/>
</dbReference>
<evidence type="ECO:0000256" key="16">
    <source>
        <dbReference type="PIRSR" id="PIRSR000167-1"/>
    </source>
</evidence>
<proteinExistence type="inferred from homology"/>
<evidence type="ECO:0000256" key="14">
    <source>
        <dbReference type="ARBA" id="ARBA00048321"/>
    </source>
</evidence>
<dbReference type="InterPro" id="IPR023404">
    <property type="entry name" value="rSAM_horseshoe"/>
</dbReference>
<dbReference type="GO" id="GO:0004109">
    <property type="term" value="F:coproporphyrinogen oxidase activity"/>
    <property type="evidence" value="ECO:0007669"/>
    <property type="project" value="InterPro"/>
</dbReference>
<dbReference type="KEGG" id="elut:CKA38_14755"/>
<evidence type="ECO:0000256" key="13">
    <source>
        <dbReference type="ARBA" id="ARBA00024295"/>
    </source>
</evidence>
<dbReference type="PIRSF" id="PIRSF000167">
    <property type="entry name" value="HemN"/>
    <property type="match status" value="1"/>
</dbReference>
<dbReference type="OrthoDB" id="9808022at2"/>
<feature type="binding site" evidence="17">
    <location>
        <position position="86"/>
    </location>
    <ligand>
        <name>[4Fe-4S] cluster</name>
        <dbReference type="ChEBI" id="CHEBI:49883"/>
        <note>4Fe-4S-S-AdoMet</note>
    </ligand>
</feature>
<gene>
    <name evidence="19" type="primary">hemN</name>
    <name evidence="19" type="ORF">CKA38_14755</name>
</gene>
<feature type="binding site" evidence="16">
    <location>
        <position position="209"/>
    </location>
    <ligand>
        <name>S-adenosyl-L-methionine</name>
        <dbReference type="ChEBI" id="CHEBI:59789"/>
        <label>2</label>
    </ligand>
</feature>
<dbReference type="SFLD" id="SFLDG01082">
    <property type="entry name" value="B12-binding_domain_containing"/>
    <property type="match status" value="1"/>
</dbReference>
<dbReference type="InterPro" id="IPR058240">
    <property type="entry name" value="rSAM_sf"/>
</dbReference>
<dbReference type="InterPro" id="IPR006638">
    <property type="entry name" value="Elp3/MiaA/NifB-like_rSAM"/>
</dbReference>
<evidence type="ECO:0000256" key="17">
    <source>
        <dbReference type="PIRSR" id="PIRSR000167-2"/>
    </source>
</evidence>
<dbReference type="GO" id="GO:0005737">
    <property type="term" value="C:cytoplasm"/>
    <property type="evidence" value="ECO:0007669"/>
    <property type="project" value="UniProtKB-SubCell"/>
</dbReference>
<evidence type="ECO:0000256" key="15">
    <source>
        <dbReference type="PIRNR" id="PIRNR000167"/>
    </source>
</evidence>
<evidence type="ECO:0000256" key="10">
    <source>
        <dbReference type="ARBA" id="ARBA00023004"/>
    </source>
</evidence>
<evidence type="ECO:0000256" key="11">
    <source>
        <dbReference type="ARBA" id="ARBA00023014"/>
    </source>
</evidence>
<dbReference type="CDD" id="cd01335">
    <property type="entry name" value="Radical_SAM"/>
    <property type="match status" value="1"/>
</dbReference>
<keyword evidence="9 15" id="KW-0560">Oxidoreductase</keyword>
<dbReference type="SUPFAM" id="SSF102114">
    <property type="entry name" value="Radical SAM enzymes"/>
    <property type="match status" value="1"/>
</dbReference>
<feature type="binding site" evidence="16">
    <location>
        <position position="170"/>
    </location>
    <ligand>
        <name>S-adenosyl-L-methionine</name>
        <dbReference type="ChEBI" id="CHEBI:59789"/>
        <label>1</label>
    </ligand>
</feature>
<organism evidence="19 20">
    <name type="scientific">Ereboglobus luteus</name>
    <dbReference type="NCBI Taxonomy" id="1796921"/>
    <lineage>
        <taxon>Bacteria</taxon>
        <taxon>Pseudomonadati</taxon>
        <taxon>Verrucomicrobiota</taxon>
        <taxon>Opitutia</taxon>
        <taxon>Opitutales</taxon>
        <taxon>Opitutaceae</taxon>
        <taxon>Ereboglobus</taxon>
    </lineage>
</organism>
<keyword evidence="12 15" id="KW-0627">Porphyrin biosynthesis</keyword>
<dbReference type="Pfam" id="PF04055">
    <property type="entry name" value="Radical_SAM"/>
    <property type="match status" value="1"/>
</dbReference>
<dbReference type="PANTHER" id="PTHR13932">
    <property type="entry name" value="COPROPORPHYRINIGEN III OXIDASE"/>
    <property type="match status" value="1"/>
</dbReference>
<keyword evidence="20" id="KW-1185">Reference proteome</keyword>
<comment type="function">
    <text evidence="13">Involved in the heme biosynthesis. Catalyzes the anaerobic oxidative decarboxylation of propionate groups of rings A and B of coproporphyrinogen III to yield the vinyl groups in protoporphyrinogen IX.</text>
</comment>
<dbReference type="SFLD" id="SFLDG01065">
    <property type="entry name" value="anaerobic_coproporphyrinogen-I"/>
    <property type="match status" value="1"/>
</dbReference>
<dbReference type="EMBL" id="CP023004">
    <property type="protein sequence ID" value="AWI10349.1"/>
    <property type="molecule type" value="Genomic_DNA"/>
</dbReference>
<evidence type="ECO:0000256" key="12">
    <source>
        <dbReference type="ARBA" id="ARBA00023244"/>
    </source>
</evidence>
<evidence type="ECO:0000313" key="19">
    <source>
        <dbReference type="EMBL" id="AWI10349.1"/>
    </source>
</evidence>
<dbReference type="AlphaFoldDB" id="A0A2U8E5Y5"/>
<evidence type="ECO:0000256" key="3">
    <source>
        <dbReference type="ARBA" id="ARBA00005493"/>
    </source>
</evidence>
<feature type="binding site" evidence="17">
    <location>
        <position position="90"/>
    </location>
    <ligand>
        <name>[4Fe-4S] cluster</name>
        <dbReference type="ChEBI" id="CHEBI:49883"/>
        <note>4Fe-4S-S-AdoMet</note>
    </ligand>
</feature>
<dbReference type="InterPro" id="IPR004558">
    <property type="entry name" value="Coprogen_oxidase_HemN"/>
</dbReference>
<sequence>MDQSHITSTNAPDAAPRACASAFDLDLVRKYSHVAAPRYTSYPPATKFSEDLALLRAGDAIAEDNNPAADAEGGQPLSLYFHLPFCESRCWYCGCTAVITRDQGAADAYLDDLARELELVTSKIDRRRKVAQLHLGGGSPTFFTPDQLRRLNGLVRAHFAYAPDAEVSVEIDPRKFSQEHVHALREMGATRASLGIQDTNRRVQLAIHRYQPNTLNRQAVAWLREQGFTSINFDLIYGLPLQTAASFERTLDDVLALSPDRFSIFSYAHIPWIKPAQRIFEDRGQLPGAEEKLAMFALAHKQLTGAGFVDIGLDHFAKPDDELAAALRNGTLQRNFQGYSTKAGTSLYAFGMSAISQTRTAYWQNTKDLAAYRSILAGGRLPVARALCLSAEDQRRRTIIMRIMCNRQIDFASMSAELGVDFAQTYACELASMSDLVADGIVRLTSDKLEITPVGVPLLRLAAMRFDTTLAKPAGPDDSAPPMHARVI</sequence>
<keyword evidence="10 15" id="KW-0408">Iron</keyword>
<dbReference type="PANTHER" id="PTHR13932:SF6">
    <property type="entry name" value="OXYGEN-INDEPENDENT COPROPORPHYRINOGEN III OXIDASE"/>
    <property type="match status" value="1"/>
</dbReference>
<comment type="cofactor">
    <cofactor evidence="15 17">
        <name>[4Fe-4S] cluster</name>
        <dbReference type="ChEBI" id="CHEBI:49883"/>
    </cofactor>
    <text evidence="15 17">Binds 1 [4Fe-4S] cluster. The cluster is coordinated with 3 cysteines and an exchangeable S-adenosyl-L-methionine.</text>
</comment>
<keyword evidence="8 15" id="KW-0479">Metal-binding</keyword>
<name>A0A2U8E5Y5_9BACT</name>
<evidence type="ECO:0000256" key="1">
    <source>
        <dbReference type="ARBA" id="ARBA00004496"/>
    </source>
</evidence>
<dbReference type="NCBIfam" id="TIGR00538">
    <property type="entry name" value="hemN"/>
    <property type="match status" value="1"/>
</dbReference>
<evidence type="ECO:0000256" key="2">
    <source>
        <dbReference type="ARBA" id="ARBA00004785"/>
    </source>
</evidence>
<feature type="binding site" evidence="16">
    <location>
        <begin position="92"/>
        <end position="94"/>
    </location>
    <ligand>
        <name>S-adenosyl-L-methionine</name>
        <dbReference type="ChEBI" id="CHEBI:59789"/>
        <label>2</label>
    </ligand>
</feature>
<comment type="subunit">
    <text evidence="4">Monomer.</text>
</comment>
<comment type="similarity">
    <text evidence="3 15">Belongs to the anaerobic coproporphyrinogen-III oxidase family.</text>
</comment>
<protein>
    <recommendedName>
        <fullName evidence="15">Coproporphyrinogen-III oxidase</fullName>
        <ecNumber evidence="15">1.3.98.3</ecNumber>
    </recommendedName>
</protein>
<evidence type="ECO:0000256" key="9">
    <source>
        <dbReference type="ARBA" id="ARBA00023002"/>
    </source>
</evidence>
<keyword evidence="7 15" id="KW-0949">S-adenosyl-L-methionine</keyword>
<feature type="binding site" evidence="16">
    <location>
        <position position="80"/>
    </location>
    <ligand>
        <name>S-adenosyl-L-methionine</name>
        <dbReference type="ChEBI" id="CHEBI:59789"/>
        <label>1</label>
    </ligand>
</feature>
<dbReference type="InterPro" id="IPR010723">
    <property type="entry name" value="HemN_C"/>
</dbReference>
<evidence type="ECO:0000256" key="7">
    <source>
        <dbReference type="ARBA" id="ARBA00022691"/>
    </source>
</evidence>
<feature type="binding site" evidence="16">
    <location>
        <position position="197"/>
    </location>
    <ligand>
        <name>S-adenosyl-L-methionine</name>
        <dbReference type="ChEBI" id="CHEBI:59789"/>
        <label>2</label>
    </ligand>
</feature>
<reference evidence="19 20" key="1">
    <citation type="journal article" date="2018" name="Syst. Appl. Microbiol.">
        <title>Ereboglobus luteus gen. nov. sp. nov. from cockroach guts, and new insights into the oxygen relationship of the genera Opitutus and Didymococcus (Verrucomicrobia: Opitutaceae).</title>
        <authorList>
            <person name="Tegtmeier D."/>
            <person name="Belitz A."/>
            <person name="Radek R."/>
            <person name="Heimerl T."/>
            <person name="Brune A."/>
        </authorList>
    </citation>
    <scope>NUCLEOTIDE SEQUENCE [LARGE SCALE GENOMIC DNA]</scope>
    <source>
        <strain evidence="19 20">Ho45</strain>
    </source>
</reference>
<dbReference type="PROSITE" id="PS51918">
    <property type="entry name" value="RADICAL_SAM"/>
    <property type="match status" value="1"/>
</dbReference>
<dbReference type="Gene3D" id="3.80.30.20">
    <property type="entry name" value="tm_1862 like domain"/>
    <property type="match status" value="1"/>
</dbReference>
<keyword evidence="6 15" id="KW-0963">Cytoplasm</keyword>
<evidence type="ECO:0000259" key="18">
    <source>
        <dbReference type="PROSITE" id="PS51918"/>
    </source>
</evidence>
<dbReference type="Pfam" id="PF06969">
    <property type="entry name" value="HemN_C"/>
    <property type="match status" value="1"/>
</dbReference>
<dbReference type="Gene3D" id="1.10.10.920">
    <property type="match status" value="1"/>
</dbReference>
<dbReference type="Proteomes" id="UP000244896">
    <property type="component" value="Chromosome"/>
</dbReference>
<dbReference type="GO" id="GO:0051989">
    <property type="term" value="F:coproporphyrinogen dehydrogenase activity"/>
    <property type="evidence" value="ECO:0007669"/>
    <property type="project" value="UniProtKB-EC"/>
</dbReference>
<keyword evidence="5 15" id="KW-0004">4Fe-4S</keyword>
<feature type="domain" description="Radical SAM core" evidence="18">
    <location>
        <begin position="71"/>
        <end position="306"/>
    </location>
</feature>
<dbReference type="RefSeq" id="WP_108826251.1">
    <property type="nucleotide sequence ID" value="NZ_CP023004.1"/>
</dbReference>
<keyword evidence="11 15" id="KW-0411">Iron-sulfur</keyword>
<accession>A0A2U8E5Y5</accession>